<proteinExistence type="predicted"/>
<comment type="caution">
    <text evidence="1">The sequence shown here is derived from an EMBL/GenBank/DDBJ whole genome shotgun (WGS) entry which is preliminary data.</text>
</comment>
<dbReference type="Proteomes" id="UP000295558">
    <property type="component" value="Unassembled WGS sequence"/>
</dbReference>
<protein>
    <submittedName>
        <fullName evidence="1">Uncharacterized protein</fullName>
    </submittedName>
</protein>
<name>A0A4R6ZII9_9LIST</name>
<accession>A0A4R6ZII9</accession>
<evidence type="ECO:0000313" key="1">
    <source>
        <dbReference type="EMBL" id="TDR51759.1"/>
    </source>
</evidence>
<evidence type="ECO:0000313" key="2">
    <source>
        <dbReference type="Proteomes" id="UP000295558"/>
    </source>
</evidence>
<organism evidence="1 2">
    <name type="scientific">Listeria rocourtiae</name>
    <dbReference type="NCBI Taxonomy" id="647910"/>
    <lineage>
        <taxon>Bacteria</taxon>
        <taxon>Bacillati</taxon>
        <taxon>Bacillota</taxon>
        <taxon>Bacilli</taxon>
        <taxon>Bacillales</taxon>
        <taxon>Listeriaceae</taxon>
        <taxon>Listeria</taxon>
    </lineage>
</organism>
<keyword evidence="2" id="KW-1185">Reference proteome</keyword>
<sequence length="42" mass="4802">METNLLKQLVMASGTSGDGQEVRELLYRIPHRKLKQCLIEMA</sequence>
<gene>
    <name evidence="1" type="ORF">DFP96_11165</name>
</gene>
<dbReference type="AlphaFoldDB" id="A0A4R6ZII9"/>
<reference evidence="1 2" key="1">
    <citation type="submission" date="2019-03" db="EMBL/GenBank/DDBJ databases">
        <title>Genomic Encyclopedia of Type Strains, Phase III (KMG-III): the genomes of soil and plant-associated and newly described type strains.</title>
        <authorList>
            <person name="Whitman W."/>
        </authorList>
    </citation>
    <scope>NUCLEOTIDE SEQUENCE [LARGE SCALE GENOMIC DNA]</scope>
    <source>
        <strain evidence="1 2">CECT 7972</strain>
    </source>
</reference>
<dbReference type="EMBL" id="SNZK01000011">
    <property type="protein sequence ID" value="TDR51759.1"/>
    <property type="molecule type" value="Genomic_DNA"/>
</dbReference>